<sequence>MPTEQVGDYEVEYAGVRLIGGDEWVAQVAIFGHSTNPMHRNPVFPVQRVLPDQTFADEKAAEEGARQAAHDMLEKQAARH</sequence>
<dbReference type="EMBL" id="NJGV01000001">
    <property type="protein sequence ID" value="OWY36866.1"/>
    <property type="molecule type" value="Genomic_DNA"/>
</dbReference>
<keyword evidence="3" id="KW-1185">Reference proteome</keyword>
<gene>
    <name evidence="2" type="ORF">CEJ45_01880</name>
</gene>
<evidence type="ECO:0000313" key="2">
    <source>
        <dbReference type="EMBL" id="OWY36866.1"/>
    </source>
</evidence>
<reference evidence="2 3" key="1">
    <citation type="journal article" date="2010" name="Int. J. Syst. Evol. Microbiol.">
        <title>Reclassification of Herbaspirillum putei as a later heterotypic synonym of Herbaspirillum huttiense, with the description of H. huttiense subsp. huttiense subsp. nov. and H. huttiense subsp. putei subsp. nov., comb. nov., and description of Herbaspirillum aquaticum sp. nov.</title>
        <authorList>
            <person name="Dobritsa A.P."/>
            <person name="Reddy M.C."/>
            <person name="Samadpour M."/>
        </authorList>
    </citation>
    <scope>NUCLEOTIDE SEQUENCE [LARGE SCALE GENOMIC DNA]</scope>
    <source>
        <strain evidence="2 3">IEH 4430</strain>
    </source>
</reference>
<evidence type="ECO:0000256" key="1">
    <source>
        <dbReference type="SAM" id="MobiDB-lite"/>
    </source>
</evidence>
<dbReference type="RefSeq" id="WP_088753543.1">
    <property type="nucleotide sequence ID" value="NZ_JARJFG010000001.1"/>
</dbReference>
<protein>
    <submittedName>
        <fullName evidence="2">Uncharacterized protein</fullName>
    </submittedName>
</protein>
<organism evidence="2 3">
    <name type="scientific">Herbaspirillum aquaticum</name>
    <dbReference type="NCBI Taxonomy" id="568783"/>
    <lineage>
        <taxon>Bacteria</taxon>
        <taxon>Pseudomonadati</taxon>
        <taxon>Pseudomonadota</taxon>
        <taxon>Betaproteobacteria</taxon>
        <taxon>Burkholderiales</taxon>
        <taxon>Oxalobacteraceae</taxon>
        <taxon>Herbaspirillum</taxon>
    </lineage>
</organism>
<proteinExistence type="predicted"/>
<name>A0A225SZZ9_9BURK</name>
<accession>A0A225SZZ9</accession>
<feature type="region of interest" description="Disordered" evidence="1">
    <location>
        <begin position="59"/>
        <end position="80"/>
    </location>
</feature>
<evidence type="ECO:0000313" key="3">
    <source>
        <dbReference type="Proteomes" id="UP000214747"/>
    </source>
</evidence>
<comment type="caution">
    <text evidence="2">The sequence shown here is derived from an EMBL/GenBank/DDBJ whole genome shotgun (WGS) entry which is preliminary data.</text>
</comment>
<dbReference type="AlphaFoldDB" id="A0A225SZZ9"/>
<dbReference type="Proteomes" id="UP000214747">
    <property type="component" value="Unassembled WGS sequence"/>
</dbReference>